<evidence type="ECO:0000313" key="3">
    <source>
        <dbReference type="EMBL" id="PAU84987.1"/>
    </source>
</evidence>
<evidence type="ECO:0000256" key="1">
    <source>
        <dbReference type="SAM" id="MobiDB-lite"/>
    </source>
</evidence>
<evidence type="ECO:0000313" key="4">
    <source>
        <dbReference type="Proteomes" id="UP000218083"/>
    </source>
</evidence>
<gene>
    <name evidence="3" type="ORF">CK500_05330</name>
</gene>
<keyword evidence="4" id="KW-1185">Reference proteome</keyword>
<sequence length="526" mass="54710">MAAPIAAPAAAQSGSAVGFSNAQTTVTQGDVATIDLQLRNTDQATLQIDSANQQYRATLRVRDDDGDGTVSVRANTVRGGTIDDADRFTAGSDADSVELLTESNVADTSTVTALDPGRYNLIVSTDETSVAAVLSVDEPETDRVHTSVIAPNTPAIESETDLATNNSESNTDEAKASTNATDSSLSAARSDRVRTRFGVSGIGGLLESPAPARNLVYASNSAPTADTTHTVQTIPNETVSMRSLTINYGIDDNEPPRGVHQFSQSDIDVIGVDETGDGFVDRSASIAIQNIRTSTDGRMTITFDRPVTVSKNHTLLATYEMRNPDTTGAADVGVTLHGDRSTHRERGTVLYGPAGDGTLGHGVDLRPQTANGDVPTAPLAAVDTTYDPAAGGLVATMDTNAFATGEYTMDFTVGESAPSSVPRVSFSESFAIVEPTAEFTNQSVGDTSQLSVTADTNLAPGGSVIVRVSAEEPNGGISQVLNCVATVESDGSIGCEFDLSKSADNFDIEVSIQRGGTTIVGPTEFN</sequence>
<reference evidence="3 4" key="1">
    <citation type="submission" date="2017-08" db="EMBL/GenBank/DDBJ databases">
        <title>The strain WRN001 was isolated from Binhai saline alkaline soil, Tianjin, China.</title>
        <authorList>
            <person name="Liu D."/>
            <person name="Zhang G."/>
        </authorList>
    </citation>
    <scope>NUCLEOTIDE SEQUENCE [LARGE SCALE GENOMIC DNA]</scope>
    <source>
        <strain evidence="3 4">WN019</strain>
    </source>
</reference>
<dbReference type="Pfam" id="PF25162">
    <property type="entry name" value="DUF7827"/>
    <property type="match status" value="1"/>
</dbReference>
<evidence type="ECO:0000259" key="2">
    <source>
        <dbReference type="Pfam" id="PF25162"/>
    </source>
</evidence>
<dbReference type="AlphaFoldDB" id="A0A2A2FJX9"/>
<feature type="compositionally biased region" description="Polar residues" evidence="1">
    <location>
        <begin position="176"/>
        <end position="187"/>
    </location>
</feature>
<dbReference type="InterPro" id="IPR057149">
    <property type="entry name" value="DUF7827"/>
</dbReference>
<dbReference type="OrthoDB" id="325633at2157"/>
<comment type="caution">
    <text evidence="3">The sequence shown here is derived from an EMBL/GenBank/DDBJ whole genome shotgun (WGS) entry which is preliminary data.</text>
</comment>
<protein>
    <recommendedName>
        <fullName evidence="2">DUF7827 domain-containing protein</fullName>
    </recommendedName>
</protein>
<name>A0A2A2FJX9_9EURY</name>
<feature type="domain" description="DUF7827" evidence="2">
    <location>
        <begin position="16"/>
        <end position="125"/>
    </location>
</feature>
<proteinExistence type="predicted"/>
<accession>A0A2A2FJX9</accession>
<feature type="region of interest" description="Disordered" evidence="1">
    <location>
        <begin position="151"/>
        <end position="188"/>
    </location>
</feature>
<dbReference type="Proteomes" id="UP000218083">
    <property type="component" value="Unassembled WGS sequence"/>
</dbReference>
<dbReference type="EMBL" id="NSKC01000002">
    <property type="protein sequence ID" value="PAU84987.1"/>
    <property type="molecule type" value="Genomic_DNA"/>
</dbReference>
<organism evidence="3 4">
    <name type="scientific">Halorubrum salipaludis</name>
    <dbReference type="NCBI Taxonomy" id="2032630"/>
    <lineage>
        <taxon>Archaea</taxon>
        <taxon>Methanobacteriati</taxon>
        <taxon>Methanobacteriota</taxon>
        <taxon>Stenosarchaea group</taxon>
        <taxon>Halobacteria</taxon>
        <taxon>Halobacteriales</taxon>
        <taxon>Haloferacaceae</taxon>
        <taxon>Halorubrum</taxon>
    </lineage>
</organism>